<keyword evidence="2 5" id="KW-0479">Metal-binding</keyword>
<dbReference type="AlphaFoldDB" id="A0A1Y2DCF9"/>
<dbReference type="GO" id="GO:0016491">
    <property type="term" value="F:oxidoreductase activity"/>
    <property type="evidence" value="ECO:0007669"/>
    <property type="project" value="UniProtKB-KW"/>
</dbReference>
<dbReference type="InterPro" id="IPR026992">
    <property type="entry name" value="DIOX_N"/>
</dbReference>
<dbReference type="PANTHER" id="PTHR10209:SF881">
    <property type="entry name" value="FI07970P-RELATED"/>
    <property type="match status" value="1"/>
</dbReference>
<dbReference type="InterPro" id="IPR044861">
    <property type="entry name" value="IPNS-like_FE2OG_OXY"/>
</dbReference>
<gene>
    <name evidence="7" type="ORF">BCR38DRAFT_504690</name>
</gene>
<protein>
    <recommendedName>
        <fullName evidence="6">Fe2OG dioxygenase domain-containing protein</fullName>
    </recommendedName>
</protein>
<dbReference type="InterPro" id="IPR027443">
    <property type="entry name" value="IPNS-like_sf"/>
</dbReference>
<dbReference type="SUPFAM" id="SSF51197">
    <property type="entry name" value="Clavaminate synthase-like"/>
    <property type="match status" value="1"/>
</dbReference>
<dbReference type="RefSeq" id="XP_040710420.1">
    <property type="nucleotide sequence ID" value="XM_040864904.1"/>
</dbReference>
<keyword evidence="3 5" id="KW-0560">Oxidoreductase</keyword>
<dbReference type="InterPro" id="IPR005123">
    <property type="entry name" value="Oxoglu/Fe-dep_dioxygenase_dom"/>
</dbReference>
<evidence type="ECO:0000259" key="6">
    <source>
        <dbReference type="PROSITE" id="PS51471"/>
    </source>
</evidence>
<evidence type="ECO:0000256" key="1">
    <source>
        <dbReference type="ARBA" id="ARBA00008056"/>
    </source>
</evidence>
<dbReference type="GO" id="GO:0044283">
    <property type="term" value="P:small molecule biosynthetic process"/>
    <property type="evidence" value="ECO:0007669"/>
    <property type="project" value="UniProtKB-ARBA"/>
</dbReference>
<dbReference type="EMBL" id="MCFJ01000021">
    <property type="protein sequence ID" value="ORY56953.1"/>
    <property type="molecule type" value="Genomic_DNA"/>
</dbReference>
<evidence type="ECO:0000256" key="2">
    <source>
        <dbReference type="ARBA" id="ARBA00022723"/>
    </source>
</evidence>
<dbReference type="GO" id="GO:0046872">
    <property type="term" value="F:metal ion binding"/>
    <property type="evidence" value="ECO:0007669"/>
    <property type="project" value="UniProtKB-KW"/>
</dbReference>
<dbReference type="GeneID" id="63781116"/>
<sequence>MATKFVSVPIVDLAPLSTVELSEEALIAVAKELHEVFATTGFAYLINSPLSFSNEEILGLAREFFSIDEEKKMALFPCSAQCDNFKEGFEMGCCTPNRSSSTSSDSPFTLTEPNVFPPLYTFPSRHRLEILYTELLSLSRTLLALLALSLEKPSEAFTELLTHSVSTLCLLHYPAVLPSAPSQELSCSEHTDSGLLTLLVQDATGGLEGRNAAGDWIPAPYVPGSLVVNIGDLMAMLSGGKFVATSHRVQSVKTERFSVPFFCEPGADEWVGEKGKKVRYEDWVLGKMKS</sequence>
<keyword evidence="8" id="KW-1185">Reference proteome</keyword>
<dbReference type="STRING" id="1141098.A0A1Y2DCF9"/>
<evidence type="ECO:0000256" key="4">
    <source>
        <dbReference type="ARBA" id="ARBA00023004"/>
    </source>
</evidence>
<evidence type="ECO:0000256" key="3">
    <source>
        <dbReference type="ARBA" id="ARBA00023002"/>
    </source>
</evidence>
<keyword evidence="4 5" id="KW-0408">Iron</keyword>
<dbReference type="PANTHER" id="PTHR10209">
    <property type="entry name" value="OXIDOREDUCTASE, 2OG-FE II OXYGENASE FAMILY PROTEIN"/>
    <property type="match status" value="1"/>
</dbReference>
<dbReference type="Pfam" id="PF03171">
    <property type="entry name" value="2OG-FeII_Oxy"/>
    <property type="match status" value="1"/>
</dbReference>
<organism evidence="7 8">
    <name type="scientific">Pseudomassariella vexata</name>
    <dbReference type="NCBI Taxonomy" id="1141098"/>
    <lineage>
        <taxon>Eukaryota</taxon>
        <taxon>Fungi</taxon>
        <taxon>Dikarya</taxon>
        <taxon>Ascomycota</taxon>
        <taxon>Pezizomycotina</taxon>
        <taxon>Sordariomycetes</taxon>
        <taxon>Xylariomycetidae</taxon>
        <taxon>Amphisphaeriales</taxon>
        <taxon>Pseudomassariaceae</taxon>
        <taxon>Pseudomassariella</taxon>
    </lineage>
</organism>
<evidence type="ECO:0000313" key="7">
    <source>
        <dbReference type="EMBL" id="ORY56953.1"/>
    </source>
</evidence>
<comment type="caution">
    <text evidence="7">The sequence shown here is derived from an EMBL/GenBank/DDBJ whole genome shotgun (WGS) entry which is preliminary data.</text>
</comment>
<dbReference type="Proteomes" id="UP000193689">
    <property type="component" value="Unassembled WGS sequence"/>
</dbReference>
<feature type="domain" description="Fe2OG dioxygenase" evidence="6">
    <location>
        <begin position="163"/>
        <end position="265"/>
    </location>
</feature>
<proteinExistence type="inferred from homology"/>
<name>A0A1Y2DCF9_9PEZI</name>
<dbReference type="OrthoDB" id="627829at2759"/>
<dbReference type="PROSITE" id="PS51471">
    <property type="entry name" value="FE2OG_OXY"/>
    <property type="match status" value="1"/>
</dbReference>
<reference evidence="7 8" key="1">
    <citation type="submission" date="2016-07" db="EMBL/GenBank/DDBJ databases">
        <title>Pervasive Adenine N6-methylation of Active Genes in Fungi.</title>
        <authorList>
            <consortium name="DOE Joint Genome Institute"/>
            <person name="Mondo S.J."/>
            <person name="Dannebaum R.O."/>
            <person name="Kuo R.C."/>
            <person name="Labutti K."/>
            <person name="Haridas S."/>
            <person name="Kuo A."/>
            <person name="Salamov A."/>
            <person name="Ahrendt S.R."/>
            <person name="Lipzen A."/>
            <person name="Sullivan W."/>
            <person name="Andreopoulos W.B."/>
            <person name="Clum A."/>
            <person name="Lindquist E."/>
            <person name="Daum C."/>
            <person name="Ramamoorthy G.K."/>
            <person name="Gryganskyi A."/>
            <person name="Culley D."/>
            <person name="Magnuson J.K."/>
            <person name="James T.Y."/>
            <person name="O'Malley M.A."/>
            <person name="Stajich J.E."/>
            <person name="Spatafora J.W."/>
            <person name="Visel A."/>
            <person name="Grigoriev I.V."/>
        </authorList>
    </citation>
    <scope>NUCLEOTIDE SEQUENCE [LARGE SCALE GENOMIC DNA]</scope>
    <source>
        <strain evidence="7 8">CBS 129021</strain>
    </source>
</reference>
<comment type="similarity">
    <text evidence="1 5">Belongs to the iron/ascorbate-dependent oxidoreductase family.</text>
</comment>
<dbReference type="Gene3D" id="2.60.120.330">
    <property type="entry name" value="B-lactam Antibiotic, Isopenicillin N Synthase, Chain"/>
    <property type="match status" value="1"/>
</dbReference>
<evidence type="ECO:0000313" key="8">
    <source>
        <dbReference type="Proteomes" id="UP000193689"/>
    </source>
</evidence>
<evidence type="ECO:0000256" key="5">
    <source>
        <dbReference type="RuleBase" id="RU003682"/>
    </source>
</evidence>
<dbReference type="Pfam" id="PF14226">
    <property type="entry name" value="DIOX_N"/>
    <property type="match status" value="1"/>
</dbReference>
<accession>A0A1Y2DCF9</accession>
<dbReference type="InParanoid" id="A0A1Y2DCF9"/>